<evidence type="ECO:0000313" key="2">
    <source>
        <dbReference type="Proteomes" id="UP000813385"/>
    </source>
</evidence>
<proteinExistence type="predicted"/>
<dbReference type="OrthoDB" id="5345494at2759"/>
<evidence type="ECO:0000313" key="1">
    <source>
        <dbReference type="EMBL" id="KAH7375428.1"/>
    </source>
</evidence>
<keyword evidence="2" id="KW-1185">Reference proteome</keyword>
<dbReference type="AlphaFoldDB" id="A0A8K0TNB5"/>
<accession>A0A8K0TNB5</accession>
<comment type="caution">
    <text evidence="1">The sequence shown here is derived from an EMBL/GenBank/DDBJ whole genome shotgun (WGS) entry which is preliminary data.</text>
</comment>
<protein>
    <submittedName>
        <fullName evidence="1">Uncharacterized protein</fullName>
    </submittedName>
</protein>
<name>A0A8K0TNB5_9PEZI</name>
<sequence>MLSVVSNHSNAPHVRFLELTPKLNSFNRWIPPQQTRRGSPLLSLLSNRLILDYTAPYLPASARLNLASTNRAFRALVLNTIGVFRHLDLSCISAAQLDTEAAEQRGDDRSDVDADEYLTEDDFYSGPLRSIFSSLKRHHLLGDVQTLILDGLSVTAELCHEIILDPAYNVRVLSLRGAKNLNERKLCRSLQYACRPTRPEGTPRLKALYYFGAPENAAEPQQSKNGRRQQLVKSSEDDWYHAKGRMTAGSLSEEWAATLVDCFGIIAFDTVACKGPRHLNSPAYGKIEASHLVTPMGAPHDTQWAVACYSLPACAGCGVAPEGLTTHAGTPLSQLPALSPPPVLSSSLRACTTPSPSVTGGKSPSFVPRCYDCIRDRYCDGCHKWWCEDCYTPPTAPVFHRTLSTTDVVIVSPDGDAWIEQHEQGADSGLAPKPKARINRSCWECGNHCHDCIEHTQRTCVGCRGGYCVSHNEGSTSTHCDWCASRGPRGRFIRQH</sequence>
<reference evidence="1" key="1">
    <citation type="journal article" date="2021" name="Nat. Commun.">
        <title>Genetic determinants of endophytism in the Arabidopsis root mycobiome.</title>
        <authorList>
            <person name="Mesny F."/>
            <person name="Miyauchi S."/>
            <person name="Thiergart T."/>
            <person name="Pickel B."/>
            <person name="Atanasova L."/>
            <person name="Karlsson M."/>
            <person name="Huettel B."/>
            <person name="Barry K.W."/>
            <person name="Haridas S."/>
            <person name="Chen C."/>
            <person name="Bauer D."/>
            <person name="Andreopoulos W."/>
            <person name="Pangilinan J."/>
            <person name="LaButti K."/>
            <person name="Riley R."/>
            <person name="Lipzen A."/>
            <person name="Clum A."/>
            <person name="Drula E."/>
            <person name="Henrissat B."/>
            <person name="Kohler A."/>
            <person name="Grigoriev I.V."/>
            <person name="Martin F.M."/>
            <person name="Hacquard S."/>
        </authorList>
    </citation>
    <scope>NUCLEOTIDE SEQUENCE</scope>
    <source>
        <strain evidence="1">MPI-CAGE-AT-0016</strain>
    </source>
</reference>
<gene>
    <name evidence="1" type="ORF">B0T11DRAFT_293114</name>
</gene>
<dbReference type="Proteomes" id="UP000813385">
    <property type="component" value="Unassembled WGS sequence"/>
</dbReference>
<dbReference type="EMBL" id="JAGPXD010000001">
    <property type="protein sequence ID" value="KAH7375428.1"/>
    <property type="molecule type" value="Genomic_DNA"/>
</dbReference>
<organism evidence="1 2">
    <name type="scientific">Plectosphaerella cucumerina</name>
    <dbReference type="NCBI Taxonomy" id="40658"/>
    <lineage>
        <taxon>Eukaryota</taxon>
        <taxon>Fungi</taxon>
        <taxon>Dikarya</taxon>
        <taxon>Ascomycota</taxon>
        <taxon>Pezizomycotina</taxon>
        <taxon>Sordariomycetes</taxon>
        <taxon>Hypocreomycetidae</taxon>
        <taxon>Glomerellales</taxon>
        <taxon>Plectosphaerellaceae</taxon>
        <taxon>Plectosphaerella</taxon>
    </lineage>
</organism>